<evidence type="ECO:0000313" key="3">
    <source>
        <dbReference type="Proteomes" id="UP001611397"/>
    </source>
</evidence>
<sequence>MYAYRRFRQPVNPRALISWLSHATALGADALGLGHVPGEIAVGKAADFLVVDFAVPGLVPSYDLS</sequence>
<feature type="domain" description="Amidohydrolase-related" evidence="1">
    <location>
        <begin position="16"/>
        <end position="53"/>
    </location>
</feature>
<gene>
    <name evidence="2" type="ORF">ACH49L_35325</name>
</gene>
<proteinExistence type="predicted"/>
<comment type="caution">
    <text evidence="2">The sequence shown here is derived from an EMBL/GenBank/DDBJ whole genome shotgun (WGS) entry which is preliminary data.</text>
</comment>
<dbReference type="SUPFAM" id="SSF51338">
    <property type="entry name" value="Composite domain of metallo-dependent hydrolases"/>
    <property type="match status" value="1"/>
</dbReference>
<dbReference type="RefSeq" id="WP_244218461.1">
    <property type="nucleotide sequence ID" value="NZ_JBIRUT010000008.1"/>
</dbReference>
<evidence type="ECO:0000259" key="1">
    <source>
        <dbReference type="Pfam" id="PF01979"/>
    </source>
</evidence>
<dbReference type="Gene3D" id="3.20.20.140">
    <property type="entry name" value="Metal-dependent hydrolases"/>
    <property type="match status" value="1"/>
</dbReference>
<dbReference type="EMBL" id="JBIRWM010000022">
    <property type="protein sequence ID" value="MFI2160896.1"/>
    <property type="molecule type" value="Genomic_DNA"/>
</dbReference>
<dbReference type="Pfam" id="PF01979">
    <property type="entry name" value="Amidohydro_1"/>
    <property type="match status" value="1"/>
</dbReference>
<evidence type="ECO:0000313" key="2">
    <source>
        <dbReference type="EMBL" id="MFI2160896.1"/>
    </source>
</evidence>
<keyword evidence="3" id="KW-1185">Reference proteome</keyword>
<accession>A0ABW7VJD5</accession>
<name>A0ABW7VJD5_STROI</name>
<organism evidence="2 3">
    <name type="scientific">Streptomyces olivaceoviridis</name>
    <name type="common">Streptomyces corchorusii</name>
    <dbReference type="NCBI Taxonomy" id="1921"/>
    <lineage>
        <taxon>Bacteria</taxon>
        <taxon>Bacillati</taxon>
        <taxon>Actinomycetota</taxon>
        <taxon>Actinomycetes</taxon>
        <taxon>Kitasatosporales</taxon>
        <taxon>Streptomycetaceae</taxon>
        <taxon>Streptomyces</taxon>
    </lineage>
</organism>
<dbReference type="InterPro" id="IPR006680">
    <property type="entry name" value="Amidohydro-rel"/>
</dbReference>
<reference evidence="2 3" key="1">
    <citation type="submission" date="2024-10" db="EMBL/GenBank/DDBJ databases">
        <title>The Natural Products Discovery Center: Release of the First 8490 Sequenced Strains for Exploring Actinobacteria Biosynthetic Diversity.</title>
        <authorList>
            <person name="Kalkreuter E."/>
            <person name="Kautsar S.A."/>
            <person name="Yang D."/>
            <person name="Bader C.D."/>
            <person name="Teijaro C.N."/>
            <person name="Fluegel L."/>
            <person name="Davis C.M."/>
            <person name="Simpson J.R."/>
            <person name="Lauterbach L."/>
            <person name="Steele A.D."/>
            <person name="Gui C."/>
            <person name="Meng S."/>
            <person name="Li G."/>
            <person name="Viehrig K."/>
            <person name="Ye F."/>
            <person name="Su P."/>
            <person name="Kiefer A.F."/>
            <person name="Nichols A."/>
            <person name="Cepeda A.J."/>
            <person name="Yan W."/>
            <person name="Fan B."/>
            <person name="Jiang Y."/>
            <person name="Adhikari A."/>
            <person name="Zheng C.-J."/>
            <person name="Schuster L."/>
            <person name="Cowan T.M."/>
            <person name="Smanski M.J."/>
            <person name="Chevrette M.G."/>
            <person name="De Carvalho L.P.S."/>
            <person name="Shen B."/>
        </authorList>
    </citation>
    <scope>NUCLEOTIDE SEQUENCE [LARGE SCALE GENOMIC DNA]</scope>
    <source>
        <strain evidence="2 3">NPDC020295</strain>
    </source>
</reference>
<dbReference type="InterPro" id="IPR011059">
    <property type="entry name" value="Metal-dep_hydrolase_composite"/>
</dbReference>
<dbReference type="Proteomes" id="UP001611397">
    <property type="component" value="Unassembled WGS sequence"/>
</dbReference>
<protein>
    <submittedName>
        <fullName evidence="2">Amidohydrolase family protein</fullName>
    </submittedName>
</protein>